<gene>
    <name evidence="2" type="primary">LOC111123144</name>
</gene>
<sequence>MATKINPPKYNSAKSYELYKQELLAWKEITELAKEKRGVAIALTLPEEDKSKIREKVFDQIKLDDLKKETGLETLIAFLDKHLAKDDLADSLTKFEEFEDYRRSETQSIVDNIGVFDANYRRIEKKGMKLPPEILAFKLLRRANITKEETMIVLTGLNYNVTETLYDQAKQSLKSLQF</sequence>
<keyword evidence="1" id="KW-1185">Reference proteome</keyword>
<evidence type="ECO:0000313" key="1">
    <source>
        <dbReference type="Proteomes" id="UP000694844"/>
    </source>
</evidence>
<reference evidence="2" key="1">
    <citation type="submission" date="2025-08" db="UniProtKB">
        <authorList>
            <consortium name="RefSeq"/>
        </authorList>
    </citation>
    <scope>IDENTIFICATION</scope>
    <source>
        <tissue evidence="2">Whole sample</tissue>
    </source>
</reference>
<dbReference type="Proteomes" id="UP000694844">
    <property type="component" value="Chromosome 3"/>
</dbReference>
<organism evidence="1 2">
    <name type="scientific">Crassostrea virginica</name>
    <name type="common">Eastern oyster</name>
    <dbReference type="NCBI Taxonomy" id="6565"/>
    <lineage>
        <taxon>Eukaryota</taxon>
        <taxon>Metazoa</taxon>
        <taxon>Spiralia</taxon>
        <taxon>Lophotrochozoa</taxon>
        <taxon>Mollusca</taxon>
        <taxon>Bivalvia</taxon>
        <taxon>Autobranchia</taxon>
        <taxon>Pteriomorphia</taxon>
        <taxon>Ostreida</taxon>
        <taxon>Ostreoidea</taxon>
        <taxon>Ostreidae</taxon>
        <taxon>Crassostrea</taxon>
    </lineage>
</organism>
<dbReference type="OrthoDB" id="7851174at2759"/>
<protein>
    <submittedName>
        <fullName evidence="2">Uncharacterized protein LOC111123144 isoform X2</fullName>
    </submittedName>
</protein>
<proteinExistence type="predicted"/>
<dbReference type="AlphaFoldDB" id="A0A8B8CYP0"/>
<accession>A0A8B8CYP0</accession>
<name>A0A8B8CYP0_CRAVI</name>
<dbReference type="GeneID" id="111123144"/>
<evidence type="ECO:0000313" key="2">
    <source>
        <dbReference type="RefSeq" id="XP_022321002.1"/>
    </source>
</evidence>
<dbReference type="RefSeq" id="XP_022321002.1">
    <property type="nucleotide sequence ID" value="XM_022465294.1"/>
</dbReference>